<evidence type="ECO:0000313" key="2">
    <source>
        <dbReference type="Proteomes" id="UP000032668"/>
    </source>
</evidence>
<dbReference type="AlphaFoldDB" id="A0A0D6PFZ5"/>
<accession>A0A0D6PFZ5</accession>
<sequence length="60" mass="6385">MNYNGGNTTGFASPAGDNLEGRIDLAAMLDLSRPRRYPVRVEGEDAEIGAMITGVICTQV</sequence>
<organism evidence="1 2">
    <name type="scientific">Acidocella aminolytica 101 = DSM 11237</name>
    <dbReference type="NCBI Taxonomy" id="1120923"/>
    <lineage>
        <taxon>Bacteria</taxon>
        <taxon>Pseudomonadati</taxon>
        <taxon>Pseudomonadota</taxon>
        <taxon>Alphaproteobacteria</taxon>
        <taxon>Acetobacterales</taxon>
        <taxon>Acidocellaceae</taxon>
        <taxon>Acidocella</taxon>
    </lineage>
</organism>
<proteinExistence type="predicted"/>
<dbReference type="RefSeq" id="WP_048878528.1">
    <property type="nucleotide sequence ID" value="NZ_BANC01000036.1"/>
</dbReference>
<gene>
    <name evidence="1" type="ORF">Aam_036_025</name>
</gene>
<dbReference type="EMBL" id="BANC01000036">
    <property type="protein sequence ID" value="GAN80103.1"/>
    <property type="molecule type" value="Genomic_DNA"/>
</dbReference>
<comment type="caution">
    <text evidence="1">The sequence shown here is derived from an EMBL/GenBank/DDBJ whole genome shotgun (WGS) entry which is preliminary data.</text>
</comment>
<protein>
    <submittedName>
        <fullName evidence="1">SOS (Error prone) mutagenesis protein UmuD</fullName>
    </submittedName>
</protein>
<dbReference type="Proteomes" id="UP000032668">
    <property type="component" value="Unassembled WGS sequence"/>
</dbReference>
<reference evidence="1 2" key="1">
    <citation type="submission" date="2012-11" db="EMBL/GenBank/DDBJ databases">
        <title>Whole genome sequence of Acidocella aminolytica 101 = DSM 11237.</title>
        <authorList>
            <person name="Azuma Y."/>
            <person name="Higashiura N."/>
            <person name="Hirakawa H."/>
            <person name="Matsushita K."/>
        </authorList>
    </citation>
    <scope>NUCLEOTIDE SEQUENCE [LARGE SCALE GENOMIC DNA]</scope>
    <source>
        <strain evidence="2">101 / DSM 11237</strain>
    </source>
</reference>
<evidence type="ECO:0000313" key="1">
    <source>
        <dbReference type="EMBL" id="GAN80103.1"/>
    </source>
</evidence>
<name>A0A0D6PFZ5_9PROT</name>
<dbReference type="STRING" id="1120923.SAMN02746095_01037"/>
<keyword evidence="2" id="KW-1185">Reference proteome</keyword>